<dbReference type="InterPro" id="IPR006379">
    <property type="entry name" value="HAD-SF_hydro_IIB"/>
</dbReference>
<dbReference type="PANTHER" id="PTHR10000">
    <property type="entry name" value="PHOSPHOSERINE PHOSPHATASE"/>
    <property type="match status" value="1"/>
</dbReference>
<dbReference type="AlphaFoldDB" id="A0A1M6E9D0"/>
<reference evidence="1 2" key="1">
    <citation type="submission" date="2016-11" db="EMBL/GenBank/DDBJ databases">
        <authorList>
            <person name="Jaros S."/>
            <person name="Januszkiewicz K."/>
            <person name="Wedrychowicz H."/>
        </authorList>
    </citation>
    <scope>NUCLEOTIDE SEQUENCE [LARGE SCALE GENOMIC DNA]</scope>
    <source>
        <strain evidence="1 2">DSM 6191</strain>
    </source>
</reference>
<organism evidence="1 2">
    <name type="scientific">Clostridium intestinale DSM 6191</name>
    <dbReference type="NCBI Taxonomy" id="1121320"/>
    <lineage>
        <taxon>Bacteria</taxon>
        <taxon>Bacillati</taxon>
        <taxon>Bacillota</taxon>
        <taxon>Clostridia</taxon>
        <taxon>Eubacteriales</taxon>
        <taxon>Clostridiaceae</taxon>
        <taxon>Clostridium</taxon>
    </lineage>
</organism>
<dbReference type="EMBL" id="FQXU01000021">
    <property type="protein sequence ID" value="SHI82096.1"/>
    <property type="molecule type" value="Genomic_DNA"/>
</dbReference>
<evidence type="ECO:0000313" key="1">
    <source>
        <dbReference type="EMBL" id="SHI82096.1"/>
    </source>
</evidence>
<dbReference type="GO" id="GO:0016791">
    <property type="term" value="F:phosphatase activity"/>
    <property type="evidence" value="ECO:0007669"/>
    <property type="project" value="TreeGrafter"/>
</dbReference>
<evidence type="ECO:0008006" key="3">
    <source>
        <dbReference type="Google" id="ProtNLM"/>
    </source>
</evidence>
<proteinExistence type="predicted"/>
<dbReference type="GO" id="GO:0005829">
    <property type="term" value="C:cytosol"/>
    <property type="evidence" value="ECO:0007669"/>
    <property type="project" value="TreeGrafter"/>
</dbReference>
<dbReference type="InterPro" id="IPR036412">
    <property type="entry name" value="HAD-like_sf"/>
</dbReference>
<evidence type="ECO:0000313" key="2">
    <source>
        <dbReference type="Proteomes" id="UP000184241"/>
    </source>
</evidence>
<protein>
    <recommendedName>
        <fullName evidence="3">Cof subfamily of IIB subfamily of haloacid dehalogenase superfamily/HAD-superfamily hydrolase, subfamily IIB</fullName>
    </recommendedName>
</protein>
<dbReference type="Gene3D" id="3.30.1240.10">
    <property type="match status" value="1"/>
</dbReference>
<dbReference type="Gene3D" id="3.40.50.1000">
    <property type="entry name" value="HAD superfamily/HAD-like"/>
    <property type="match status" value="1"/>
</dbReference>
<dbReference type="GO" id="GO:0000287">
    <property type="term" value="F:magnesium ion binding"/>
    <property type="evidence" value="ECO:0007669"/>
    <property type="project" value="TreeGrafter"/>
</dbReference>
<gene>
    <name evidence="1" type="ORF">SAMN02745941_04410</name>
</gene>
<dbReference type="Pfam" id="PF08282">
    <property type="entry name" value="Hydrolase_3"/>
    <property type="match status" value="1"/>
</dbReference>
<dbReference type="RefSeq" id="WP_073022698.1">
    <property type="nucleotide sequence ID" value="NZ_FQXU01000021.1"/>
</dbReference>
<name>A0A1M6E9D0_9CLOT</name>
<sequence length="255" mass="28659">MRKMLATDLDGTLVEGFDITDDNIKAVKKLEELGHAIAITTGRPYNGVEFLKSKYDITADYFVLLNGALIFDKDLNLMHSEELDLNICDSVIKDFRHRTTGVALETGFTTYIVGRGFENFKVPSMKSIDTLVELGDDKVSLLCFEFQGKDAAYIKEVCDDINKKYGDYLVAYRNTRYIDIVKVGCSKGNALEMIMEKEIIDASRVYSIGDSWNDLSMFKVAGNSFTFTSSEESLKEHVDYVVDSVSECILNNMVS</sequence>
<accession>A0A1M6E9D0</accession>
<dbReference type="InterPro" id="IPR023214">
    <property type="entry name" value="HAD_sf"/>
</dbReference>
<dbReference type="Proteomes" id="UP000184241">
    <property type="component" value="Unassembled WGS sequence"/>
</dbReference>
<dbReference type="NCBIfam" id="TIGR01484">
    <property type="entry name" value="HAD-SF-IIB"/>
    <property type="match status" value="1"/>
</dbReference>
<dbReference type="SUPFAM" id="SSF56784">
    <property type="entry name" value="HAD-like"/>
    <property type="match status" value="1"/>
</dbReference>
<dbReference type="PANTHER" id="PTHR10000:SF8">
    <property type="entry name" value="HAD SUPERFAMILY HYDROLASE-LIKE, TYPE 3"/>
    <property type="match status" value="1"/>
</dbReference>